<gene>
    <name evidence="6" type="ORF">FGL86_03550</name>
</gene>
<evidence type="ECO:0000259" key="5">
    <source>
        <dbReference type="PROSITE" id="PS50931"/>
    </source>
</evidence>
<dbReference type="PANTHER" id="PTHR30537">
    <property type="entry name" value="HTH-TYPE TRANSCRIPTIONAL REGULATOR"/>
    <property type="match status" value="1"/>
</dbReference>
<sequence length="293" mass="32175">MTELTTRWNDLPLVQAIAETGSLSGAARRLNVSHATVFRRLGELERRLGVRLFERSRNGYMPTPAGDDLAVTAARVADEIAGAERRLLGRDLTLSGTLRTTTTDTLLMGLLTPILADFQAAHPRIVLEVVVANRPLNLSRRDADIAIRPGNSPPETLIGRRVGRLTQAVYEPSNSGDEALPWVGPDVHLGYPALEAWMMQQGADAHTVYKVDSMLGMLAAVRAGLGQGVLPCYLADAEPTLRRRSAMIPELTIDLWLLTHPDLRRTARVRTFFEVVAQAIEARNAVLLGEHPW</sequence>
<dbReference type="InterPro" id="IPR058163">
    <property type="entry name" value="LysR-type_TF_proteobact-type"/>
</dbReference>
<evidence type="ECO:0000256" key="2">
    <source>
        <dbReference type="ARBA" id="ARBA00023015"/>
    </source>
</evidence>
<keyword evidence="4" id="KW-0804">Transcription</keyword>
<dbReference type="KEGG" id="paur:FGL86_03550"/>
<dbReference type="InterPro" id="IPR005119">
    <property type="entry name" value="LysR_subst-bd"/>
</dbReference>
<dbReference type="InterPro" id="IPR036390">
    <property type="entry name" value="WH_DNA-bd_sf"/>
</dbReference>
<keyword evidence="2" id="KW-0805">Transcription regulation</keyword>
<keyword evidence="7" id="KW-1185">Reference proteome</keyword>
<keyword evidence="3" id="KW-0238">DNA-binding</keyword>
<evidence type="ECO:0000313" key="6">
    <source>
        <dbReference type="EMBL" id="QEA38239.1"/>
    </source>
</evidence>
<dbReference type="Pfam" id="PF00126">
    <property type="entry name" value="HTH_1"/>
    <property type="match status" value="1"/>
</dbReference>
<dbReference type="GO" id="GO:0006351">
    <property type="term" value="P:DNA-templated transcription"/>
    <property type="evidence" value="ECO:0007669"/>
    <property type="project" value="TreeGrafter"/>
</dbReference>
<evidence type="ECO:0000256" key="3">
    <source>
        <dbReference type="ARBA" id="ARBA00023125"/>
    </source>
</evidence>
<evidence type="ECO:0000313" key="7">
    <source>
        <dbReference type="Proteomes" id="UP000321272"/>
    </source>
</evidence>
<dbReference type="Pfam" id="PF03466">
    <property type="entry name" value="LysR_substrate"/>
    <property type="match status" value="1"/>
</dbReference>
<organism evidence="6 7">
    <name type="scientific">Pistricoccus aurantiacus</name>
    <dbReference type="NCBI Taxonomy" id="1883414"/>
    <lineage>
        <taxon>Bacteria</taxon>
        <taxon>Pseudomonadati</taxon>
        <taxon>Pseudomonadota</taxon>
        <taxon>Gammaproteobacteria</taxon>
        <taxon>Oceanospirillales</taxon>
        <taxon>Halomonadaceae</taxon>
        <taxon>Pistricoccus</taxon>
    </lineage>
</organism>
<dbReference type="GO" id="GO:0003700">
    <property type="term" value="F:DNA-binding transcription factor activity"/>
    <property type="evidence" value="ECO:0007669"/>
    <property type="project" value="InterPro"/>
</dbReference>
<dbReference type="PANTHER" id="PTHR30537:SF3">
    <property type="entry name" value="TRANSCRIPTIONAL REGULATORY PROTEIN"/>
    <property type="match status" value="1"/>
</dbReference>
<dbReference type="InterPro" id="IPR000847">
    <property type="entry name" value="LysR_HTH_N"/>
</dbReference>
<accession>A0A5B8SMD1</accession>
<dbReference type="InterPro" id="IPR036388">
    <property type="entry name" value="WH-like_DNA-bd_sf"/>
</dbReference>
<name>A0A5B8SMD1_9GAMM</name>
<comment type="similarity">
    <text evidence="1">Belongs to the LysR transcriptional regulatory family.</text>
</comment>
<dbReference type="SUPFAM" id="SSF46785">
    <property type="entry name" value="Winged helix' DNA-binding domain"/>
    <property type="match status" value="1"/>
</dbReference>
<dbReference type="RefSeq" id="WP_147183307.1">
    <property type="nucleotide sequence ID" value="NZ_CP042382.1"/>
</dbReference>
<evidence type="ECO:0000256" key="1">
    <source>
        <dbReference type="ARBA" id="ARBA00009437"/>
    </source>
</evidence>
<dbReference type="PROSITE" id="PS50931">
    <property type="entry name" value="HTH_LYSR"/>
    <property type="match status" value="1"/>
</dbReference>
<proteinExistence type="inferred from homology"/>
<evidence type="ECO:0000256" key="4">
    <source>
        <dbReference type="ARBA" id="ARBA00023163"/>
    </source>
</evidence>
<dbReference type="SUPFAM" id="SSF53850">
    <property type="entry name" value="Periplasmic binding protein-like II"/>
    <property type="match status" value="1"/>
</dbReference>
<dbReference type="GO" id="GO:0043565">
    <property type="term" value="F:sequence-specific DNA binding"/>
    <property type="evidence" value="ECO:0007669"/>
    <property type="project" value="TreeGrafter"/>
</dbReference>
<dbReference type="AlphaFoldDB" id="A0A5B8SMD1"/>
<feature type="domain" description="HTH lysR-type" evidence="5">
    <location>
        <begin position="6"/>
        <end position="63"/>
    </location>
</feature>
<reference evidence="6 7" key="1">
    <citation type="submission" date="2019-06" db="EMBL/GenBank/DDBJ databases">
        <title>Genome analyses of bacteria isolated from kimchi.</title>
        <authorList>
            <person name="Lee S."/>
            <person name="Ahn S."/>
            <person name="Roh S."/>
        </authorList>
    </citation>
    <scope>NUCLEOTIDE SEQUENCE [LARGE SCALE GENOMIC DNA]</scope>
    <source>
        <strain evidence="6 7">CBA4606</strain>
    </source>
</reference>
<dbReference type="OrthoDB" id="570111at2"/>
<dbReference type="Proteomes" id="UP000321272">
    <property type="component" value="Chromosome"/>
</dbReference>
<dbReference type="Gene3D" id="1.10.10.10">
    <property type="entry name" value="Winged helix-like DNA-binding domain superfamily/Winged helix DNA-binding domain"/>
    <property type="match status" value="1"/>
</dbReference>
<protein>
    <submittedName>
        <fullName evidence="6">LysR family transcriptional regulator</fullName>
    </submittedName>
</protein>
<dbReference type="EMBL" id="CP042382">
    <property type="protein sequence ID" value="QEA38239.1"/>
    <property type="molecule type" value="Genomic_DNA"/>
</dbReference>
<dbReference type="Gene3D" id="3.40.190.10">
    <property type="entry name" value="Periplasmic binding protein-like II"/>
    <property type="match status" value="2"/>
</dbReference>